<dbReference type="GO" id="GO:0032446">
    <property type="term" value="P:protein modification by small protein conjugation"/>
    <property type="evidence" value="ECO:0007669"/>
    <property type="project" value="TreeGrafter"/>
</dbReference>
<evidence type="ECO:0000256" key="1">
    <source>
        <dbReference type="ARBA" id="ARBA00005696"/>
    </source>
</evidence>
<dbReference type="Pfam" id="PF03987">
    <property type="entry name" value="Autophagy_act_C"/>
    <property type="match status" value="1"/>
</dbReference>
<dbReference type="AlphaFoldDB" id="A0A6P3ZWK1"/>
<comment type="similarity">
    <text evidence="1">Belongs to the ATG10 family.</text>
</comment>
<proteinExistence type="inferred from homology"/>
<keyword evidence="4" id="KW-0833">Ubl conjugation pathway</keyword>
<dbReference type="GO" id="GO:0000422">
    <property type="term" value="P:autophagy of mitochondrion"/>
    <property type="evidence" value="ECO:0007669"/>
    <property type="project" value="TreeGrafter"/>
</dbReference>
<evidence type="ECO:0000256" key="6">
    <source>
        <dbReference type="ARBA" id="ARBA00029833"/>
    </source>
</evidence>
<name>A0A6P3ZWK1_ZIZJJ</name>
<evidence type="ECO:0000313" key="8">
    <source>
        <dbReference type="RefSeq" id="XP_015886132.3"/>
    </source>
</evidence>
<gene>
    <name evidence="8" type="primary">LOC107421415</name>
</gene>
<evidence type="ECO:0000256" key="4">
    <source>
        <dbReference type="ARBA" id="ARBA00022786"/>
    </source>
</evidence>
<dbReference type="GO" id="GO:0005829">
    <property type="term" value="C:cytosol"/>
    <property type="evidence" value="ECO:0007669"/>
    <property type="project" value="TreeGrafter"/>
</dbReference>
<dbReference type="GO" id="GO:0000045">
    <property type="term" value="P:autophagosome assembly"/>
    <property type="evidence" value="ECO:0007669"/>
    <property type="project" value="TreeGrafter"/>
</dbReference>
<reference evidence="8" key="1">
    <citation type="submission" date="2025-08" db="UniProtKB">
        <authorList>
            <consortium name="RefSeq"/>
        </authorList>
    </citation>
    <scope>IDENTIFICATION</scope>
    <source>
        <tissue evidence="8">Seedling</tissue>
    </source>
</reference>
<protein>
    <recommendedName>
        <fullName evidence="2">Ubiquitin-like-conjugating enzyme ATG10</fullName>
    </recommendedName>
    <alternativeName>
        <fullName evidence="6">Autophagy-related protein 10</fullName>
    </alternativeName>
</protein>
<evidence type="ECO:0000256" key="5">
    <source>
        <dbReference type="ARBA" id="ARBA00023006"/>
    </source>
</evidence>
<evidence type="ECO:0000256" key="2">
    <source>
        <dbReference type="ARBA" id="ARBA00021099"/>
    </source>
</evidence>
<keyword evidence="7" id="KW-1185">Reference proteome</keyword>
<dbReference type="RefSeq" id="XP_015886132.3">
    <property type="nucleotide sequence ID" value="XM_016030646.4"/>
</dbReference>
<keyword evidence="5" id="KW-0072">Autophagy</keyword>
<dbReference type="GO" id="GO:0061651">
    <property type="term" value="F:Atg12 conjugating enzyme activity"/>
    <property type="evidence" value="ECO:0007669"/>
    <property type="project" value="TreeGrafter"/>
</dbReference>
<dbReference type="InterPro" id="IPR007135">
    <property type="entry name" value="Atg3/Atg10"/>
</dbReference>
<accession>A0A6P3ZWK1</accession>
<organism evidence="7 8">
    <name type="scientific">Ziziphus jujuba</name>
    <name type="common">Chinese jujube</name>
    <name type="synonym">Ziziphus sativa</name>
    <dbReference type="NCBI Taxonomy" id="326968"/>
    <lineage>
        <taxon>Eukaryota</taxon>
        <taxon>Viridiplantae</taxon>
        <taxon>Streptophyta</taxon>
        <taxon>Embryophyta</taxon>
        <taxon>Tracheophyta</taxon>
        <taxon>Spermatophyta</taxon>
        <taxon>Magnoliopsida</taxon>
        <taxon>eudicotyledons</taxon>
        <taxon>Gunneridae</taxon>
        <taxon>Pentapetalae</taxon>
        <taxon>rosids</taxon>
        <taxon>fabids</taxon>
        <taxon>Rosales</taxon>
        <taxon>Rhamnaceae</taxon>
        <taxon>Paliureae</taxon>
        <taxon>Ziziphus</taxon>
    </lineage>
</organism>
<dbReference type="Gene3D" id="3.30.1460.50">
    <property type="match status" value="1"/>
</dbReference>
<evidence type="ECO:0000313" key="7">
    <source>
        <dbReference type="Proteomes" id="UP001652623"/>
    </source>
</evidence>
<dbReference type="PANTHER" id="PTHR14957:SF1">
    <property type="entry name" value="UBIQUITIN-LIKE-CONJUGATING ENZYME ATG10"/>
    <property type="match status" value="1"/>
</dbReference>
<dbReference type="Proteomes" id="UP001652623">
    <property type="component" value="Chromosome 5"/>
</dbReference>
<dbReference type="GeneID" id="107421415"/>
<evidence type="ECO:0000256" key="3">
    <source>
        <dbReference type="ARBA" id="ARBA00022679"/>
    </source>
</evidence>
<sequence length="239" mass="27239">MDVSSWDGTLSPHEFSIAARTLAHEWKRFNPAFPPWTWVPSQNRLGLASHNVDGYLTLEKLCIHGGPSEIHMPSQEEKVYEEIYTEKEELSDNATLVESNSCELHFYDFHIVYSAAYRVPVLYFRVYSIDGQPLVLDELKDLPACSEKLLLESKWTFITQEEHPHLNRPWYMLHPCGTSEWMKLLFSSDASLAKKGVVVELYLVSWLSVVGQVVGLTIPFELLNCLKSSLLSCCKQDAG</sequence>
<dbReference type="PANTHER" id="PTHR14957">
    <property type="entry name" value="UBIQUITIN-LIKE-CONJUGATING ENZYME ATG10"/>
    <property type="match status" value="1"/>
</dbReference>
<keyword evidence="3" id="KW-0808">Transferase</keyword>